<reference evidence="17 20" key="3">
    <citation type="submission" date="2023-12" db="EMBL/GenBank/DDBJ databases">
        <authorList>
            <person name="Easwaran N."/>
            <person name="Lazarus H.P.S."/>
        </authorList>
    </citation>
    <scope>NUCLEOTIDE SEQUENCE [LARGE SCALE GENOMIC DNA]</scope>
    <source>
        <strain evidence="17 20">VIT-2023</strain>
    </source>
</reference>
<dbReference type="Gene3D" id="3.30.1360.80">
    <property type="entry name" value="S-ribosylhomocysteinase (LuxS)"/>
    <property type="match status" value="1"/>
</dbReference>
<evidence type="ECO:0000256" key="2">
    <source>
        <dbReference type="ARBA" id="ARBA00007311"/>
    </source>
</evidence>
<evidence type="ECO:0000256" key="10">
    <source>
        <dbReference type="ARBA" id="ARBA00023239"/>
    </source>
</evidence>
<dbReference type="InterPro" id="IPR037005">
    <property type="entry name" value="LuxS_sf"/>
</dbReference>
<comment type="caution">
    <text evidence="15">The sequence shown here is derived from an EMBL/GenBank/DDBJ whole genome shotgun (WGS) entry which is preliminary data.</text>
</comment>
<evidence type="ECO:0000256" key="5">
    <source>
        <dbReference type="ARBA" id="ARBA00015130"/>
    </source>
</evidence>
<gene>
    <name evidence="14" type="primary">luxS</name>
    <name evidence="15" type="ORF">AS033_02200</name>
    <name evidence="16" type="ORF">RSA11_11905</name>
    <name evidence="17" type="ORF">SZL87_05070</name>
</gene>
<evidence type="ECO:0000256" key="3">
    <source>
        <dbReference type="ARBA" id="ARBA00011738"/>
    </source>
</evidence>
<comment type="catalytic activity">
    <reaction evidence="1 14">
        <text>S-(5-deoxy-D-ribos-5-yl)-L-homocysteine = (S)-4,5-dihydroxypentane-2,3-dione + L-homocysteine</text>
        <dbReference type="Rhea" id="RHEA:17753"/>
        <dbReference type="ChEBI" id="CHEBI:29484"/>
        <dbReference type="ChEBI" id="CHEBI:58195"/>
        <dbReference type="ChEBI" id="CHEBI:58199"/>
        <dbReference type="EC" id="4.4.1.21"/>
    </reaction>
</comment>
<dbReference type="Proteomes" id="UP001387110">
    <property type="component" value="Unassembled WGS sequence"/>
</dbReference>
<evidence type="ECO:0000313" key="20">
    <source>
        <dbReference type="Proteomes" id="UP001387110"/>
    </source>
</evidence>
<keyword evidence="10 14" id="KW-0456">Lyase</keyword>
<dbReference type="PRINTS" id="PR01487">
    <property type="entry name" value="LUXSPROTEIN"/>
</dbReference>
<dbReference type="EMBL" id="LDQV01000027">
    <property type="protein sequence ID" value="KTR26092.1"/>
    <property type="molecule type" value="Genomic_DNA"/>
</dbReference>
<dbReference type="PIRSF" id="PIRSF006160">
    <property type="entry name" value="AI2"/>
    <property type="match status" value="1"/>
</dbReference>
<organism evidence="15 18">
    <name type="scientific">Exiguobacterium indicum</name>
    <dbReference type="NCBI Taxonomy" id="296995"/>
    <lineage>
        <taxon>Bacteria</taxon>
        <taxon>Bacillati</taxon>
        <taxon>Bacillota</taxon>
        <taxon>Bacilli</taxon>
        <taxon>Bacillales</taxon>
        <taxon>Bacillales Family XII. Incertae Sedis</taxon>
        <taxon>Exiguobacterium</taxon>
    </lineage>
</organism>
<evidence type="ECO:0000256" key="11">
    <source>
        <dbReference type="ARBA" id="ARBA00024654"/>
    </source>
</evidence>
<dbReference type="EMBL" id="LNQL01000001">
    <property type="protein sequence ID" value="KSU50209.1"/>
    <property type="molecule type" value="Genomic_DNA"/>
</dbReference>
<keyword evidence="6 14" id="KW-0673">Quorum sensing</keyword>
<protein>
    <recommendedName>
        <fullName evidence="5 14">S-ribosylhomocysteine lyase</fullName>
        <ecNumber evidence="4 14">4.4.1.21</ecNumber>
    </recommendedName>
    <alternativeName>
        <fullName evidence="12 14">AI-2 synthesis protein</fullName>
    </alternativeName>
    <alternativeName>
        <fullName evidence="13 14">Autoinducer-2 production protein LuxS</fullName>
    </alternativeName>
</protein>
<dbReference type="AlphaFoldDB" id="A0A0V8GJA0"/>
<evidence type="ECO:0000313" key="18">
    <source>
        <dbReference type="Proteomes" id="UP000053797"/>
    </source>
</evidence>
<proteinExistence type="inferred from homology"/>
<dbReference type="InterPro" id="IPR003815">
    <property type="entry name" value="S-ribosylhomocysteinase"/>
</dbReference>
<evidence type="ECO:0000256" key="7">
    <source>
        <dbReference type="ARBA" id="ARBA00022723"/>
    </source>
</evidence>
<comment type="subunit">
    <text evidence="3 14">Homodimer.</text>
</comment>
<sequence length="154" mass="17524">MALQKMNVESFNLDHTKVKAPYIRVAGYKEGKVDQVVKYDIRFTQPNVEQMPMRAMHTLEHLLAENIRNYSDDVIDVSPMGCQTGFYMAMMNFDSVEKMSELVEKTLKDVLAAEEIPAQNEVQCGFASAHDLKGAKHYAEKMLAGRDEWDIVFG</sequence>
<evidence type="ECO:0000256" key="6">
    <source>
        <dbReference type="ARBA" id="ARBA00022654"/>
    </source>
</evidence>
<dbReference type="Pfam" id="PF02664">
    <property type="entry name" value="LuxS"/>
    <property type="match status" value="1"/>
</dbReference>
<dbReference type="GO" id="GO:0005506">
    <property type="term" value="F:iron ion binding"/>
    <property type="evidence" value="ECO:0007669"/>
    <property type="project" value="InterPro"/>
</dbReference>
<dbReference type="PANTHER" id="PTHR35799">
    <property type="entry name" value="S-RIBOSYLHOMOCYSTEINE LYASE"/>
    <property type="match status" value="1"/>
</dbReference>
<evidence type="ECO:0000313" key="15">
    <source>
        <dbReference type="EMBL" id="KSU50209.1"/>
    </source>
</evidence>
<name>A0A0V8GJA0_9BACL</name>
<evidence type="ECO:0000313" key="16">
    <source>
        <dbReference type="EMBL" id="KTR26092.1"/>
    </source>
</evidence>
<dbReference type="GO" id="GO:0043768">
    <property type="term" value="F:S-ribosylhomocysteine lyase activity"/>
    <property type="evidence" value="ECO:0007669"/>
    <property type="project" value="UniProtKB-UniRule"/>
</dbReference>
<dbReference type="Proteomes" id="UP000072605">
    <property type="component" value="Unassembled WGS sequence"/>
</dbReference>
<evidence type="ECO:0000256" key="8">
    <source>
        <dbReference type="ARBA" id="ARBA00022929"/>
    </source>
</evidence>
<feature type="binding site" evidence="14">
    <location>
        <position position="61"/>
    </location>
    <ligand>
        <name>Fe cation</name>
        <dbReference type="ChEBI" id="CHEBI:24875"/>
    </ligand>
</feature>
<comment type="cofactor">
    <cofactor evidence="14">
        <name>Fe cation</name>
        <dbReference type="ChEBI" id="CHEBI:24875"/>
    </cofactor>
    <text evidence="14">Binds 1 Fe cation per subunit.</text>
</comment>
<evidence type="ECO:0000256" key="9">
    <source>
        <dbReference type="ARBA" id="ARBA00023004"/>
    </source>
</evidence>
<evidence type="ECO:0000256" key="13">
    <source>
        <dbReference type="ARBA" id="ARBA00031777"/>
    </source>
</evidence>
<accession>A0A0V8GJA0</accession>
<comment type="similarity">
    <text evidence="2 14">Belongs to the LuxS family.</text>
</comment>
<dbReference type="GO" id="GO:0009372">
    <property type="term" value="P:quorum sensing"/>
    <property type="evidence" value="ECO:0007669"/>
    <property type="project" value="UniProtKB-UniRule"/>
</dbReference>
<dbReference type="EMBL" id="JBAWKY010000001">
    <property type="protein sequence ID" value="MEI4461801.1"/>
    <property type="molecule type" value="Genomic_DNA"/>
</dbReference>
<dbReference type="NCBIfam" id="NF002604">
    <property type="entry name" value="PRK02260.1-4"/>
    <property type="match status" value="1"/>
</dbReference>
<evidence type="ECO:0000256" key="1">
    <source>
        <dbReference type="ARBA" id="ARBA00000297"/>
    </source>
</evidence>
<keyword evidence="7 14" id="KW-0479">Metal-binding</keyword>
<dbReference type="PANTHER" id="PTHR35799:SF1">
    <property type="entry name" value="S-RIBOSYLHOMOCYSTEINE LYASE"/>
    <property type="match status" value="1"/>
</dbReference>
<feature type="binding site" evidence="14">
    <location>
        <position position="57"/>
    </location>
    <ligand>
        <name>Fe cation</name>
        <dbReference type="ChEBI" id="CHEBI:24875"/>
    </ligand>
</feature>
<keyword evidence="9 14" id="KW-0408">Iron</keyword>
<evidence type="ECO:0000256" key="4">
    <source>
        <dbReference type="ARBA" id="ARBA00012240"/>
    </source>
</evidence>
<dbReference type="RefSeq" id="WP_023469165.1">
    <property type="nucleotide sequence ID" value="NZ_FMYN01000001.1"/>
</dbReference>
<keyword evidence="20" id="KW-1185">Reference proteome</keyword>
<dbReference type="SUPFAM" id="SSF63411">
    <property type="entry name" value="LuxS/MPP-like metallohydrolase"/>
    <property type="match status" value="1"/>
</dbReference>
<comment type="function">
    <text evidence="11 14">Involved in the synthesis of autoinducer 2 (AI-2) which is secreted by bacteria and is used to communicate both the cell density and the metabolic potential of the environment. The regulation of gene expression in response to changes in cell density is called quorum sensing. Catalyzes the transformation of S-ribosylhomocysteine (RHC) to homocysteine (HC) and 4,5-dihydroxy-2,3-pentadione (DPD).</text>
</comment>
<reference evidence="16 19" key="2">
    <citation type="journal article" date="2016" name="Front. Microbiol.">
        <title>Genomic Resource of Rice Seed Associated Bacteria.</title>
        <authorList>
            <person name="Midha S."/>
            <person name="Bansal K."/>
            <person name="Sharma S."/>
            <person name="Kumar N."/>
            <person name="Patil P.P."/>
            <person name="Chaudhry V."/>
            <person name="Patil P.B."/>
        </authorList>
    </citation>
    <scope>NUCLEOTIDE SEQUENCE [LARGE SCALE GENOMIC DNA]</scope>
    <source>
        <strain evidence="16 19">RSA11</strain>
    </source>
</reference>
<feature type="binding site" evidence="14">
    <location>
        <position position="124"/>
    </location>
    <ligand>
        <name>Fe cation</name>
        <dbReference type="ChEBI" id="CHEBI:24875"/>
    </ligand>
</feature>
<dbReference type="HAMAP" id="MF_00091">
    <property type="entry name" value="LuxS"/>
    <property type="match status" value="1"/>
</dbReference>
<evidence type="ECO:0000313" key="17">
    <source>
        <dbReference type="EMBL" id="MEI4461801.1"/>
    </source>
</evidence>
<reference evidence="15 18" key="1">
    <citation type="journal article" date="2015" name="Int. J. Syst. Evol. Microbiol.">
        <title>Exiguobacterium enclense sp. nov., isolated from sediment.</title>
        <authorList>
            <person name="Dastager S.G."/>
            <person name="Mawlankar R."/>
            <person name="Sonalkar V.V."/>
            <person name="Thorat M.N."/>
            <person name="Mual P."/>
            <person name="Verma A."/>
            <person name="Krishnamurthi S."/>
            <person name="Tang S.K."/>
            <person name="Li W.J."/>
        </authorList>
    </citation>
    <scope>NUCLEOTIDE SEQUENCE [LARGE SCALE GENOMIC DNA]</scope>
    <source>
        <strain evidence="15 18">NIO-1109</strain>
    </source>
</reference>
<evidence type="ECO:0000256" key="14">
    <source>
        <dbReference type="HAMAP-Rule" id="MF_00091"/>
    </source>
</evidence>
<dbReference type="GeneID" id="90838583"/>
<dbReference type="Proteomes" id="UP000053797">
    <property type="component" value="Unassembled WGS sequence"/>
</dbReference>
<dbReference type="OrthoDB" id="9788129at2"/>
<dbReference type="EC" id="4.4.1.21" evidence="4 14"/>
<evidence type="ECO:0000313" key="19">
    <source>
        <dbReference type="Proteomes" id="UP000072605"/>
    </source>
</evidence>
<keyword evidence="8 14" id="KW-0071">Autoinducer synthesis</keyword>
<dbReference type="InterPro" id="IPR011249">
    <property type="entry name" value="Metalloenz_LuxS/M16"/>
</dbReference>
<evidence type="ECO:0000256" key="12">
    <source>
        <dbReference type="ARBA" id="ARBA00030600"/>
    </source>
</evidence>